<reference evidence="2" key="1">
    <citation type="submission" date="2020-05" db="EMBL/GenBank/DDBJ databases">
        <title>WGS assembly of Panicum virgatum.</title>
        <authorList>
            <person name="Lovell J.T."/>
            <person name="Jenkins J."/>
            <person name="Shu S."/>
            <person name="Juenger T.E."/>
            <person name="Schmutz J."/>
        </authorList>
    </citation>
    <scope>NUCLEOTIDE SEQUENCE</scope>
    <source>
        <strain evidence="2">AP13</strain>
    </source>
</reference>
<evidence type="ECO:0000313" key="2">
    <source>
        <dbReference type="EMBL" id="KAG2635013.1"/>
    </source>
</evidence>
<dbReference type="Proteomes" id="UP000823388">
    <property type="component" value="Chromosome 2N"/>
</dbReference>
<accession>A0A8T0VR93</accession>
<feature type="region of interest" description="Disordered" evidence="1">
    <location>
        <begin position="1"/>
        <end position="20"/>
    </location>
</feature>
<feature type="region of interest" description="Disordered" evidence="1">
    <location>
        <begin position="50"/>
        <end position="70"/>
    </location>
</feature>
<evidence type="ECO:0000256" key="1">
    <source>
        <dbReference type="SAM" id="MobiDB-lite"/>
    </source>
</evidence>
<dbReference type="AlphaFoldDB" id="A0A8T0VR93"/>
<name>A0A8T0VR93_PANVG</name>
<proteinExistence type="predicted"/>
<sequence>MEARYREVRSGGATATDRPSYYPVRFLHGGRGARRKQRATGRIEHTRGTVETRGRGRRRRKIAGAGGEMGDRERLVRDGAAQLARDGERRGRAGGGFGFKKEADRVALQGSHLHLDVTRAACTGPNHSHRRARRRGLAGGRRLAGRRVRVCRDAIRRNRVSLLCPAGPGDDGGACRNAQGRREIWAGGASASRATRCRAGG</sequence>
<evidence type="ECO:0000313" key="3">
    <source>
        <dbReference type="Proteomes" id="UP000823388"/>
    </source>
</evidence>
<organism evidence="2 3">
    <name type="scientific">Panicum virgatum</name>
    <name type="common">Blackwell switchgrass</name>
    <dbReference type="NCBI Taxonomy" id="38727"/>
    <lineage>
        <taxon>Eukaryota</taxon>
        <taxon>Viridiplantae</taxon>
        <taxon>Streptophyta</taxon>
        <taxon>Embryophyta</taxon>
        <taxon>Tracheophyta</taxon>
        <taxon>Spermatophyta</taxon>
        <taxon>Magnoliopsida</taxon>
        <taxon>Liliopsida</taxon>
        <taxon>Poales</taxon>
        <taxon>Poaceae</taxon>
        <taxon>PACMAD clade</taxon>
        <taxon>Panicoideae</taxon>
        <taxon>Panicodae</taxon>
        <taxon>Paniceae</taxon>
        <taxon>Panicinae</taxon>
        <taxon>Panicum</taxon>
        <taxon>Panicum sect. Hiantes</taxon>
    </lineage>
</organism>
<comment type="caution">
    <text evidence="2">The sequence shown here is derived from an EMBL/GenBank/DDBJ whole genome shotgun (WGS) entry which is preliminary data.</text>
</comment>
<protein>
    <submittedName>
        <fullName evidence="2">Uncharacterized protein</fullName>
    </submittedName>
</protein>
<dbReference type="EMBL" id="CM029040">
    <property type="protein sequence ID" value="KAG2635013.1"/>
    <property type="molecule type" value="Genomic_DNA"/>
</dbReference>
<gene>
    <name evidence="2" type="ORF">PVAP13_2NG319100</name>
</gene>
<keyword evidence="3" id="KW-1185">Reference proteome</keyword>